<comment type="caution">
    <text evidence="3">The sequence shown here is derived from an EMBL/GenBank/DDBJ whole genome shotgun (WGS) entry which is preliminary data.</text>
</comment>
<gene>
    <name evidence="3" type="ORF">C0Z19_01440</name>
</gene>
<keyword evidence="2" id="KW-1133">Transmembrane helix</keyword>
<evidence type="ECO:0008006" key="5">
    <source>
        <dbReference type="Google" id="ProtNLM"/>
    </source>
</evidence>
<evidence type="ECO:0000313" key="4">
    <source>
        <dbReference type="Proteomes" id="UP000235347"/>
    </source>
</evidence>
<evidence type="ECO:0000256" key="1">
    <source>
        <dbReference type="SAM" id="MobiDB-lite"/>
    </source>
</evidence>
<evidence type="ECO:0000256" key="2">
    <source>
        <dbReference type="SAM" id="Phobius"/>
    </source>
</evidence>
<keyword evidence="2" id="KW-0472">Membrane</keyword>
<name>A0A2N7WG52_9BURK</name>
<reference evidence="3 4" key="1">
    <citation type="submission" date="2018-01" db="EMBL/GenBank/DDBJ databases">
        <title>Whole genome analyses suggest that Burkholderia sensu lato contains two further novel genera in the rhizoxinica-symbiotica group Mycetohabitans gen. nov., and Trinickia gen. nov.: implications for the evolution of diazotrophy and nodulation in the Burkholderiaceae.</title>
        <authorList>
            <person name="Estrada-de los Santos P."/>
            <person name="Palmer M."/>
            <person name="Chavez-Ramirez B."/>
            <person name="Beukes C."/>
            <person name="Steenkamp E.T."/>
            <person name="Hirsch A.M."/>
            <person name="Manyaka P."/>
            <person name="Maluk M."/>
            <person name="Lafos M."/>
            <person name="Crook M."/>
            <person name="Gross E."/>
            <person name="Simon M.F."/>
            <person name="Bueno dos Reis Junior F."/>
            <person name="Poole P.S."/>
            <person name="Venter S.N."/>
            <person name="James E.K."/>
        </authorList>
    </citation>
    <scope>NUCLEOTIDE SEQUENCE [LARGE SCALE GENOMIC DNA]</scope>
    <source>
        <strain evidence="3 4">GP25-8</strain>
    </source>
</reference>
<dbReference type="Proteomes" id="UP000235347">
    <property type="component" value="Unassembled WGS sequence"/>
</dbReference>
<dbReference type="EMBL" id="PNYB01000001">
    <property type="protein sequence ID" value="PMS28408.1"/>
    <property type="molecule type" value="Genomic_DNA"/>
</dbReference>
<feature type="region of interest" description="Disordered" evidence="1">
    <location>
        <begin position="143"/>
        <end position="319"/>
    </location>
</feature>
<accession>A0A2N7WG52</accession>
<feature type="compositionally biased region" description="Polar residues" evidence="1">
    <location>
        <begin position="265"/>
        <end position="277"/>
    </location>
</feature>
<protein>
    <recommendedName>
        <fullName evidence="5">Zinc ribbon domain-containing protein</fullName>
    </recommendedName>
</protein>
<dbReference type="AlphaFoldDB" id="A0A2N7WG52"/>
<keyword evidence="4" id="KW-1185">Reference proteome</keyword>
<keyword evidence="2" id="KW-0812">Transmembrane</keyword>
<feature type="compositionally biased region" description="Polar residues" evidence="1">
    <location>
        <begin position="143"/>
        <end position="161"/>
    </location>
</feature>
<proteinExistence type="predicted"/>
<feature type="compositionally biased region" description="Basic residues" evidence="1">
    <location>
        <begin position="283"/>
        <end position="295"/>
    </location>
</feature>
<feature type="compositionally biased region" description="Low complexity" evidence="1">
    <location>
        <begin position="222"/>
        <end position="242"/>
    </location>
</feature>
<feature type="transmembrane region" description="Helical" evidence="2">
    <location>
        <begin position="119"/>
        <end position="138"/>
    </location>
</feature>
<sequence>MRDQTARGSKFPTACARCGGRISEPVAFCPHCGAHARFALAGGTPHEQGAQVRANGNAGASAEPTMRAFEPADFEGDLDTPWPGPPSPLFASPAGEPYADTRAPAWKASRGWGVKGGTGLILGAFVVLYGGAVILHRYDQQTTSPIRQESATKSVQGSIVANGTGGAPADSGLRAPAPVQGNATTDPAQMNGIDANHGLPSSKLDDSIPPDMSIANLPPPRTQTAPQLSPTAPAAPAQAQRQPGPPPAAVTSTAPSDVDEGAVQGQPNGPTATQGRSFAQGKFHGRTRNRAHANARRGDTTYLHVDAQPEPEPQAEAKGTRVARAAANSRTLDGIQARLAKNNLSGARASLAGVLATDPNNSYALSLREQLVSREQARDASLNAARACVVQSRWHCVWHNAGSALSIDASSTEAKALVDRAIIESGAATAPAGPGPDNVQVPMVQ</sequence>
<evidence type="ECO:0000313" key="3">
    <source>
        <dbReference type="EMBL" id="PMS28408.1"/>
    </source>
</evidence>
<organism evidence="3 4">
    <name type="scientific">Trinickia soli</name>
    <dbReference type="NCBI Taxonomy" id="380675"/>
    <lineage>
        <taxon>Bacteria</taxon>
        <taxon>Pseudomonadati</taxon>
        <taxon>Pseudomonadota</taxon>
        <taxon>Betaproteobacteria</taxon>
        <taxon>Burkholderiales</taxon>
        <taxon>Burkholderiaceae</taxon>
        <taxon>Trinickia</taxon>
    </lineage>
</organism>